<reference evidence="4 5" key="1">
    <citation type="submission" date="2019-07" db="EMBL/GenBank/DDBJ databases">
        <authorList>
            <person name="Kim J."/>
        </authorList>
    </citation>
    <scope>NUCLEOTIDE SEQUENCE [LARGE SCALE GENOMIC DNA]</scope>
    <source>
        <strain evidence="5">dk17</strain>
    </source>
</reference>
<dbReference type="InterPro" id="IPR050300">
    <property type="entry name" value="GDXG_lipolytic_enzyme"/>
</dbReference>
<evidence type="ECO:0000313" key="4">
    <source>
        <dbReference type="EMBL" id="TWR29770.1"/>
    </source>
</evidence>
<evidence type="ECO:0000256" key="2">
    <source>
        <dbReference type="SAM" id="Phobius"/>
    </source>
</evidence>
<dbReference type="OrthoDB" id="9777975at2"/>
<dbReference type="Gene3D" id="3.40.50.1820">
    <property type="entry name" value="alpha/beta hydrolase"/>
    <property type="match status" value="1"/>
</dbReference>
<keyword evidence="2" id="KW-0812">Transmembrane</keyword>
<evidence type="ECO:0000313" key="5">
    <source>
        <dbReference type="Proteomes" id="UP000320042"/>
    </source>
</evidence>
<protein>
    <submittedName>
        <fullName evidence="4">Alpha/beta hydrolase</fullName>
    </submittedName>
</protein>
<proteinExistence type="predicted"/>
<comment type="caution">
    <text evidence="4">The sequence shown here is derived from an EMBL/GenBank/DDBJ whole genome shotgun (WGS) entry which is preliminary data.</text>
</comment>
<accession>A0A563UEI8</accession>
<dbReference type="Proteomes" id="UP000320042">
    <property type="component" value="Unassembled WGS sequence"/>
</dbReference>
<name>A0A563UEI8_9SPHI</name>
<evidence type="ECO:0000259" key="3">
    <source>
        <dbReference type="Pfam" id="PF20434"/>
    </source>
</evidence>
<dbReference type="Pfam" id="PF20434">
    <property type="entry name" value="BD-FAE"/>
    <property type="match status" value="1"/>
</dbReference>
<keyword evidence="2" id="KW-0472">Membrane</keyword>
<gene>
    <name evidence="4" type="ORF">FPZ43_07900</name>
</gene>
<feature type="domain" description="BD-FAE-like" evidence="3">
    <location>
        <begin position="143"/>
        <end position="335"/>
    </location>
</feature>
<keyword evidence="1 4" id="KW-0378">Hydrolase</keyword>
<dbReference type="AlphaFoldDB" id="A0A563UEI8"/>
<organism evidence="4 5">
    <name type="scientific">Mucilaginibacter pallidiroseus</name>
    <dbReference type="NCBI Taxonomy" id="2599295"/>
    <lineage>
        <taxon>Bacteria</taxon>
        <taxon>Pseudomonadati</taxon>
        <taxon>Bacteroidota</taxon>
        <taxon>Sphingobacteriia</taxon>
        <taxon>Sphingobacteriales</taxon>
        <taxon>Sphingobacteriaceae</taxon>
        <taxon>Mucilaginibacter</taxon>
    </lineage>
</organism>
<keyword evidence="2" id="KW-1133">Transmembrane helix</keyword>
<dbReference type="InterPro" id="IPR029058">
    <property type="entry name" value="AB_hydrolase_fold"/>
</dbReference>
<feature type="transmembrane region" description="Helical" evidence="2">
    <location>
        <begin position="57"/>
        <end position="81"/>
    </location>
</feature>
<keyword evidence="5" id="KW-1185">Reference proteome</keyword>
<dbReference type="SUPFAM" id="SSF53474">
    <property type="entry name" value="alpha/beta-Hydrolases"/>
    <property type="match status" value="1"/>
</dbReference>
<dbReference type="RefSeq" id="WP_146381326.1">
    <property type="nucleotide sequence ID" value="NZ_VOEJ01000003.1"/>
</dbReference>
<dbReference type="InterPro" id="IPR049492">
    <property type="entry name" value="BD-FAE-like_dom"/>
</dbReference>
<evidence type="ECO:0000256" key="1">
    <source>
        <dbReference type="ARBA" id="ARBA00022801"/>
    </source>
</evidence>
<sequence length="382" mass="41697">MFILVLAIVLFSVSLLSVFSAPTYRLWLLAIAVTEFSWLFALFAVLLIVVAVSTDVYVLPVAVIGTIAFLLLCKPVIQAWLLAANLKRHFAAAFGPRSTFLYGDNTQQPFSLLKIFKGLGRTMVAHKSMPYATVGGQILALDFYPAQLSGRRPCIVVVHGGSWSSGDSKQLPQLNSHLATLGYNVAAINYRLAPQHQSPAPVNDLEAAFNYLRDNAEELNIDINNLVCLGRSAGAQVAMLAAYSKNISGLKGLINFYGPADMVWGYAKPASKLVMDSRAVMERYLGGGYHQVPQAYANSSPIEFVGPKAVPTLIIHGDNDVLVSPGHATRLNEKLTAEGIRHFYLRLPWATHGFDYTLNGPGGQLSTYVVDRFVNQVCNYNC</sequence>
<feature type="transmembrane region" description="Helical" evidence="2">
    <location>
        <begin position="30"/>
        <end position="50"/>
    </location>
</feature>
<dbReference type="PANTHER" id="PTHR48081">
    <property type="entry name" value="AB HYDROLASE SUPERFAMILY PROTEIN C4A8.06C"/>
    <property type="match status" value="1"/>
</dbReference>
<dbReference type="EMBL" id="VOEJ01000003">
    <property type="protein sequence ID" value="TWR29770.1"/>
    <property type="molecule type" value="Genomic_DNA"/>
</dbReference>
<dbReference type="GO" id="GO:0016787">
    <property type="term" value="F:hydrolase activity"/>
    <property type="evidence" value="ECO:0007669"/>
    <property type="project" value="UniProtKB-KW"/>
</dbReference>